<evidence type="ECO:0000256" key="1">
    <source>
        <dbReference type="ARBA" id="ARBA00007867"/>
    </source>
</evidence>
<dbReference type="RefSeq" id="WP_284151521.1">
    <property type="nucleotide sequence ID" value="NZ_AP025516.1"/>
</dbReference>
<dbReference type="InterPro" id="IPR029063">
    <property type="entry name" value="SAM-dependent_MTases_sf"/>
</dbReference>
<dbReference type="SUPFAM" id="SSF53335">
    <property type="entry name" value="S-adenosyl-L-methionine-dependent methyltransferases"/>
    <property type="match status" value="1"/>
</dbReference>
<proteinExistence type="inferred from homology"/>
<dbReference type="PROSITE" id="PS51006">
    <property type="entry name" value="PABS_2"/>
    <property type="match status" value="1"/>
</dbReference>
<evidence type="ECO:0000256" key="4">
    <source>
        <dbReference type="PROSITE-ProRule" id="PRU00354"/>
    </source>
</evidence>
<gene>
    <name evidence="6" type="ORF">DPPLL_24990</name>
</gene>
<dbReference type="CDD" id="cd02440">
    <property type="entry name" value="AdoMet_MTases"/>
    <property type="match status" value="1"/>
</dbReference>
<evidence type="ECO:0000313" key="6">
    <source>
        <dbReference type="EMBL" id="BDD88134.1"/>
    </source>
</evidence>
<dbReference type="PANTHER" id="PTHR43317">
    <property type="entry name" value="THERMOSPERMINE SYNTHASE ACAULIS5"/>
    <property type="match status" value="1"/>
</dbReference>
<keyword evidence="3 4" id="KW-0620">Polyamine biosynthesis</keyword>
<dbReference type="Pfam" id="PF01564">
    <property type="entry name" value="Spermine_synth"/>
    <property type="match status" value="1"/>
</dbReference>
<dbReference type="InterPro" id="IPR030374">
    <property type="entry name" value="PABS"/>
</dbReference>
<name>A0ABM7WAX3_9BACT</name>
<sequence>MNRRTIHREHWDQLLIEIIDDGDQRSLFFGGGVLQSTMSLSRPNRLVLSYTQCMMASLLINDEPKDILLIGVGAGSLARFLHGYLPRCRIDAVDNASHVIKLAHGYFALPVNDRLRIHEADGYGFLTDLDASHGYDLILIDAFDGNGMAPTVYSRACFKRCRSHLRPEGVFSVNLWSGDAAKMSELQTEITACFGAPLVLPVPHRGNVVCLAGRQADLQRALMQQSRELDRLSDRFDLDFHKIAAICRKHNLSRWQRMLRLLS</sequence>
<dbReference type="Proteomes" id="UP000830055">
    <property type="component" value="Chromosome"/>
</dbReference>
<accession>A0ABM7WAX3</accession>
<feature type="active site" description="Proton acceptor" evidence="4">
    <location>
        <position position="141"/>
    </location>
</feature>
<dbReference type="EMBL" id="AP025516">
    <property type="protein sequence ID" value="BDD88134.1"/>
    <property type="molecule type" value="Genomic_DNA"/>
</dbReference>
<evidence type="ECO:0000313" key="7">
    <source>
        <dbReference type="Proteomes" id="UP000830055"/>
    </source>
</evidence>
<evidence type="ECO:0000256" key="2">
    <source>
        <dbReference type="ARBA" id="ARBA00022679"/>
    </source>
</evidence>
<dbReference type="Gene3D" id="3.40.50.150">
    <property type="entry name" value="Vaccinia Virus protein VP39"/>
    <property type="match status" value="1"/>
</dbReference>
<keyword evidence="7" id="KW-1185">Reference proteome</keyword>
<evidence type="ECO:0000256" key="3">
    <source>
        <dbReference type="ARBA" id="ARBA00023115"/>
    </source>
</evidence>
<feature type="domain" description="PABS" evidence="5">
    <location>
        <begin position="1"/>
        <end position="215"/>
    </location>
</feature>
<comment type="similarity">
    <text evidence="1">Belongs to the spermidine/spermine synthase family.</text>
</comment>
<dbReference type="PANTHER" id="PTHR43317:SF1">
    <property type="entry name" value="THERMOSPERMINE SYNTHASE ACAULIS5"/>
    <property type="match status" value="1"/>
</dbReference>
<protein>
    <recommendedName>
        <fullName evidence="5">PABS domain-containing protein</fullName>
    </recommendedName>
</protein>
<reference evidence="6 7" key="1">
    <citation type="submission" date="2022-01" db="EMBL/GenBank/DDBJ databases">
        <title>Desulfofustis limnae sp. nov., a novel mesophilic sulfate-reducing bacterium isolated from marsh soil.</title>
        <authorList>
            <person name="Watanabe M."/>
            <person name="Takahashi A."/>
            <person name="Kojima H."/>
            <person name="Fukui M."/>
        </authorList>
    </citation>
    <scope>NUCLEOTIDE SEQUENCE [LARGE SCALE GENOMIC DNA]</scope>
    <source>
        <strain evidence="6 7">PPLL</strain>
    </source>
</reference>
<organism evidence="6 7">
    <name type="scientific">Desulfofustis limnaeus</name>
    <dbReference type="NCBI Taxonomy" id="2740163"/>
    <lineage>
        <taxon>Bacteria</taxon>
        <taxon>Pseudomonadati</taxon>
        <taxon>Thermodesulfobacteriota</taxon>
        <taxon>Desulfobulbia</taxon>
        <taxon>Desulfobulbales</taxon>
        <taxon>Desulfocapsaceae</taxon>
        <taxon>Desulfofustis</taxon>
    </lineage>
</organism>
<keyword evidence="2 4" id="KW-0808">Transferase</keyword>
<evidence type="ECO:0000259" key="5">
    <source>
        <dbReference type="PROSITE" id="PS51006"/>
    </source>
</evidence>